<proteinExistence type="predicted"/>
<evidence type="ECO:0000313" key="4">
    <source>
        <dbReference type="Proteomes" id="UP001418444"/>
    </source>
</evidence>
<name>A0ABP7NKS6_9ACTN</name>
<feature type="transmembrane region" description="Helical" evidence="1">
    <location>
        <begin position="135"/>
        <end position="156"/>
    </location>
</feature>
<evidence type="ECO:0000259" key="2">
    <source>
        <dbReference type="Pfam" id="PF09990"/>
    </source>
</evidence>
<comment type="caution">
    <text evidence="3">The sequence shown here is derived from an EMBL/GenBank/DDBJ whole genome shotgun (WGS) entry which is preliminary data.</text>
</comment>
<keyword evidence="4" id="KW-1185">Reference proteome</keyword>
<reference evidence="4" key="1">
    <citation type="journal article" date="2019" name="Int. J. Syst. Evol. Microbiol.">
        <title>The Global Catalogue of Microorganisms (GCM) 10K type strain sequencing project: providing services to taxonomists for standard genome sequencing and annotation.</title>
        <authorList>
            <consortium name="The Broad Institute Genomics Platform"/>
            <consortium name="The Broad Institute Genome Sequencing Center for Infectious Disease"/>
            <person name="Wu L."/>
            <person name="Ma J."/>
        </authorList>
    </citation>
    <scope>NUCLEOTIDE SEQUENCE [LARGE SCALE GENOMIC DNA]</scope>
    <source>
        <strain evidence="4">JCM 16923</strain>
    </source>
</reference>
<organism evidence="3 4">
    <name type="scientific">Gordonia caeni</name>
    <dbReference type="NCBI Taxonomy" id="1007097"/>
    <lineage>
        <taxon>Bacteria</taxon>
        <taxon>Bacillati</taxon>
        <taxon>Actinomycetota</taxon>
        <taxon>Actinomycetes</taxon>
        <taxon>Mycobacteriales</taxon>
        <taxon>Gordoniaceae</taxon>
        <taxon>Gordonia</taxon>
    </lineage>
</organism>
<keyword evidence="1" id="KW-1133">Transmembrane helix</keyword>
<dbReference type="Pfam" id="PF09990">
    <property type="entry name" value="DUF2231"/>
    <property type="match status" value="1"/>
</dbReference>
<keyword evidence="1" id="KW-0812">Transmembrane</keyword>
<feature type="transmembrane region" description="Helical" evidence="1">
    <location>
        <begin position="21"/>
        <end position="46"/>
    </location>
</feature>
<gene>
    <name evidence="3" type="ORF">GCM10022231_01440</name>
</gene>
<dbReference type="EMBL" id="BAAAZW010000001">
    <property type="protein sequence ID" value="GAA3948032.1"/>
    <property type="molecule type" value="Genomic_DNA"/>
</dbReference>
<feature type="transmembrane region" description="Helical" evidence="1">
    <location>
        <begin position="98"/>
        <end position="115"/>
    </location>
</feature>
<accession>A0ABP7NKS6</accession>
<dbReference type="Proteomes" id="UP001418444">
    <property type="component" value="Unassembled WGS sequence"/>
</dbReference>
<evidence type="ECO:0000313" key="3">
    <source>
        <dbReference type="EMBL" id="GAA3948032.1"/>
    </source>
</evidence>
<evidence type="ECO:0000256" key="1">
    <source>
        <dbReference type="SAM" id="Phobius"/>
    </source>
</evidence>
<keyword evidence="1" id="KW-0472">Membrane</keyword>
<dbReference type="InterPro" id="IPR019251">
    <property type="entry name" value="DUF2231_TM"/>
</dbReference>
<sequence>MRRAHRRHYHLAMETFAGLPLHPLVVHFVVVAVPVAALVGIVVTLWPRARAHLGWFPPLLGLITLISVPIATTAGEALFESMGSPPFAQRHTELGDQVILAVGPLFGVLALQWLLDRPAVYDRLPLSDHALTWIRRAVAAAVIAAAVASIWLVILAGDSGARAVWT</sequence>
<feature type="domain" description="DUF2231" evidence="2">
    <location>
        <begin position="18"/>
        <end position="165"/>
    </location>
</feature>
<protein>
    <recommendedName>
        <fullName evidence="2">DUF2231 domain-containing protein</fullName>
    </recommendedName>
</protein>
<feature type="transmembrane region" description="Helical" evidence="1">
    <location>
        <begin position="58"/>
        <end position="78"/>
    </location>
</feature>